<comment type="caution">
    <text evidence="2">The sequence shown here is derived from an EMBL/GenBank/DDBJ whole genome shotgun (WGS) entry which is preliminary data.</text>
</comment>
<evidence type="ECO:0000259" key="1">
    <source>
        <dbReference type="Pfam" id="PF00561"/>
    </source>
</evidence>
<proteinExistence type="predicted"/>
<name>A0ABU5DAU4_9BURK</name>
<dbReference type="Gene3D" id="3.40.50.1820">
    <property type="entry name" value="alpha/beta hydrolase"/>
    <property type="match status" value="1"/>
</dbReference>
<organism evidence="2 3">
    <name type="scientific">Roseateles agri</name>
    <dbReference type="NCBI Taxonomy" id="3098619"/>
    <lineage>
        <taxon>Bacteria</taxon>
        <taxon>Pseudomonadati</taxon>
        <taxon>Pseudomonadota</taxon>
        <taxon>Betaproteobacteria</taxon>
        <taxon>Burkholderiales</taxon>
        <taxon>Sphaerotilaceae</taxon>
        <taxon>Roseateles</taxon>
    </lineage>
</organism>
<evidence type="ECO:0000313" key="2">
    <source>
        <dbReference type="EMBL" id="MDY0743365.1"/>
    </source>
</evidence>
<dbReference type="InterPro" id="IPR029058">
    <property type="entry name" value="AB_hydrolase_fold"/>
</dbReference>
<protein>
    <submittedName>
        <fullName evidence="2">Alpha/beta hydrolase</fullName>
    </submittedName>
</protein>
<keyword evidence="3" id="KW-1185">Reference proteome</keyword>
<keyword evidence="2" id="KW-0378">Hydrolase</keyword>
<dbReference type="Pfam" id="PF00561">
    <property type="entry name" value="Abhydrolase_1"/>
    <property type="match status" value="1"/>
</dbReference>
<sequence length="297" mass="31841">MPAPGELHSIDGLQLHINCVGPASSVTIVIEAGAGTVSPVYARLQRELARKYRVCVYDRPGLGWSEPDTEPLDGERNARRLHALLAAADVHGPLLLIGHSIGGLLNRIYVGLYPDQVAAVMMLDASHPQQFGVIGDSMDAQLAAVVEVERAKRLKYRTEGTRPAEFAAIEAIFADMPEVLEQMAATYTPDALDTMALEMQGTHCVADQAGASPDLGDRPMLALWAAQKAGVGGSPGIEAVHALWPDYQRQHAALSKRGRERMVPGAEHMTLAMLPPFVALIADEVDTLVAQLGPVDH</sequence>
<dbReference type="PRINTS" id="PR00111">
    <property type="entry name" value="ABHYDROLASE"/>
</dbReference>
<dbReference type="GO" id="GO:0016787">
    <property type="term" value="F:hydrolase activity"/>
    <property type="evidence" value="ECO:0007669"/>
    <property type="project" value="UniProtKB-KW"/>
</dbReference>
<feature type="domain" description="AB hydrolase-1" evidence="1">
    <location>
        <begin position="28"/>
        <end position="137"/>
    </location>
</feature>
<dbReference type="Proteomes" id="UP001285263">
    <property type="component" value="Unassembled WGS sequence"/>
</dbReference>
<evidence type="ECO:0000313" key="3">
    <source>
        <dbReference type="Proteomes" id="UP001285263"/>
    </source>
</evidence>
<reference evidence="2 3" key="1">
    <citation type="submission" date="2023-11" db="EMBL/GenBank/DDBJ databases">
        <title>Paucibacter sp. nov., isolated from fresh soil in Korea.</title>
        <authorList>
            <person name="Le N.T.T."/>
        </authorList>
    </citation>
    <scope>NUCLEOTIDE SEQUENCE [LARGE SCALE GENOMIC DNA]</scope>
    <source>
        <strain evidence="2 3">R3-3</strain>
    </source>
</reference>
<dbReference type="SUPFAM" id="SSF53474">
    <property type="entry name" value="alpha/beta-Hydrolases"/>
    <property type="match status" value="1"/>
</dbReference>
<accession>A0ABU5DAU4</accession>
<dbReference type="EMBL" id="JAXCLA010000001">
    <property type="protein sequence ID" value="MDY0743365.1"/>
    <property type="molecule type" value="Genomic_DNA"/>
</dbReference>
<dbReference type="RefSeq" id="WP_320421603.1">
    <property type="nucleotide sequence ID" value="NZ_JAXCLA010000001.1"/>
</dbReference>
<gene>
    <name evidence="2" type="ORF">SNE35_02560</name>
</gene>
<dbReference type="InterPro" id="IPR000073">
    <property type="entry name" value="AB_hydrolase_1"/>
</dbReference>